<organism evidence="6 7">
    <name type="scientific">Corticibacter populi</name>
    <dbReference type="NCBI Taxonomy" id="1550736"/>
    <lineage>
        <taxon>Bacteria</taxon>
        <taxon>Pseudomonadati</taxon>
        <taxon>Pseudomonadota</taxon>
        <taxon>Betaproteobacteria</taxon>
        <taxon>Burkholderiales</taxon>
        <taxon>Comamonadaceae</taxon>
        <taxon>Corticibacter</taxon>
    </lineage>
</organism>
<dbReference type="Gene3D" id="3.40.50.1820">
    <property type="entry name" value="alpha/beta hydrolase"/>
    <property type="match status" value="1"/>
</dbReference>
<dbReference type="Proteomes" id="UP000278006">
    <property type="component" value="Unassembled WGS sequence"/>
</dbReference>
<keyword evidence="3" id="KW-0012">Acyltransferase</keyword>
<evidence type="ECO:0000259" key="5">
    <source>
        <dbReference type="Pfam" id="PF00561"/>
    </source>
</evidence>
<evidence type="ECO:0000256" key="1">
    <source>
        <dbReference type="ARBA" id="ARBA00022679"/>
    </source>
</evidence>
<reference evidence="6 7" key="1">
    <citation type="submission" date="2018-10" db="EMBL/GenBank/DDBJ databases">
        <title>Draft genome of Cortibacter populi DSM10536.</title>
        <authorList>
            <person name="Bernier A.-M."/>
            <person name="Bernard K."/>
        </authorList>
    </citation>
    <scope>NUCLEOTIDE SEQUENCE [LARGE SCALE GENOMIC DNA]</scope>
    <source>
        <strain evidence="6 7">DSM 105136</strain>
    </source>
</reference>
<evidence type="ECO:0000313" key="6">
    <source>
        <dbReference type="EMBL" id="RMX08567.1"/>
    </source>
</evidence>
<accession>A0A3M6QZX3</accession>
<dbReference type="PANTHER" id="PTHR32268">
    <property type="entry name" value="HOMOSERINE O-ACETYLTRANSFERASE"/>
    <property type="match status" value="1"/>
</dbReference>
<dbReference type="InterPro" id="IPR008220">
    <property type="entry name" value="HAT_MetX-like"/>
</dbReference>
<dbReference type="AlphaFoldDB" id="A0A3M6QZX3"/>
<keyword evidence="7" id="KW-1185">Reference proteome</keyword>
<keyword evidence="6" id="KW-0378">Hydrolase</keyword>
<dbReference type="InterPro" id="IPR000073">
    <property type="entry name" value="AB_hydrolase_1"/>
</dbReference>
<gene>
    <name evidence="6" type="ORF">D8I35_05710</name>
</gene>
<dbReference type="GO" id="GO:0009086">
    <property type="term" value="P:methionine biosynthetic process"/>
    <property type="evidence" value="ECO:0007669"/>
    <property type="project" value="UniProtKB-KW"/>
</dbReference>
<dbReference type="PANTHER" id="PTHR32268:SF11">
    <property type="entry name" value="HOMOSERINE O-ACETYLTRANSFERASE"/>
    <property type="match status" value="1"/>
</dbReference>
<keyword evidence="2" id="KW-0486">Methionine biosynthesis</keyword>
<keyword evidence="1" id="KW-0808">Transferase</keyword>
<dbReference type="SUPFAM" id="SSF53474">
    <property type="entry name" value="alpha/beta-Hydrolases"/>
    <property type="match status" value="1"/>
</dbReference>
<dbReference type="GO" id="GO:0004414">
    <property type="term" value="F:homoserine O-acetyltransferase activity"/>
    <property type="evidence" value="ECO:0007669"/>
    <property type="project" value="TreeGrafter"/>
</dbReference>
<evidence type="ECO:0000256" key="3">
    <source>
        <dbReference type="ARBA" id="ARBA00023315"/>
    </source>
</evidence>
<dbReference type="PIRSF" id="PIRSF000443">
    <property type="entry name" value="Homoser_Ac_trans"/>
    <property type="match status" value="1"/>
</dbReference>
<feature type="domain" description="AB hydrolase-1" evidence="5">
    <location>
        <begin position="40"/>
        <end position="291"/>
    </location>
</feature>
<protein>
    <submittedName>
        <fullName evidence="6">Alpha/beta fold hydrolase</fullName>
    </submittedName>
</protein>
<sequence>MTTTEFASIGALRLTSGTVLPDVVIAYSRYGTLAPDGRNAIVVTHGYTANHGLLAQGSGVAEGAWAGLIGPGRPLDPQRYCILCPNMLGSCYGSTGPTSMDPDSGRPYGADFPDITFHDIVASQRQWLDALGVRHLRAVMGPSLGGFQALQWAVDHPDFVDCVGAIVSGPCLPASPAMSLPALQQALDIGRAADDGEMDAKAAMNEALRRIRLQTLASYGMPQVLAAQGVPADMLGRRLEQMAAAWAESFSPHSLVVLLKAAQAFDVRPQLASVRAEVLHVVASSDTLFPPDEAVHRQMQRIQGRLRHQVLQTELGHSSSGPLHAQWGPGLRDMLATAPSA</sequence>
<dbReference type="RefSeq" id="WP_122226692.1">
    <property type="nucleotide sequence ID" value="NZ_RDQO01000001.1"/>
</dbReference>
<proteinExistence type="predicted"/>
<dbReference type="GO" id="GO:0009092">
    <property type="term" value="P:homoserine metabolic process"/>
    <property type="evidence" value="ECO:0007669"/>
    <property type="project" value="TreeGrafter"/>
</dbReference>
<name>A0A3M6QZX3_9BURK</name>
<feature type="active site" evidence="4">
    <location>
        <position position="317"/>
    </location>
</feature>
<evidence type="ECO:0000256" key="4">
    <source>
        <dbReference type="PIRSR" id="PIRSR000443-1"/>
    </source>
</evidence>
<evidence type="ECO:0000313" key="7">
    <source>
        <dbReference type="Proteomes" id="UP000278006"/>
    </source>
</evidence>
<feature type="active site" description="Nucleophile" evidence="4">
    <location>
        <position position="143"/>
    </location>
</feature>
<comment type="caution">
    <text evidence="6">The sequence shown here is derived from an EMBL/GenBank/DDBJ whole genome shotgun (WGS) entry which is preliminary data.</text>
</comment>
<dbReference type="EMBL" id="RDQO01000001">
    <property type="protein sequence ID" value="RMX08567.1"/>
    <property type="molecule type" value="Genomic_DNA"/>
</dbReference>
<dbReference type="InterPro" id="IPR029058">
    <property type="entry name" value="AB_hydrolase_fold"/>
</dbReference>
<keyword evidence="2" id="KW-0028">Amino-acid biosynthesis</keyword>
<dbReference type="Pfam" id="PF00561">
    <property type="entry name" value="Abhydrolase_1"/>
    <property type="match status" value="1"/>
</dbReference>
<evidence type="ECO:0000256" key="2">
    <source>
        <dbReference type="ARBA" id="ARBA00023167"/>
    </source>
</evidence>
<feature type="active site" evidence="4">
    <location>
        <position position="286"/>
    </location>
</feature>
<dbReference type="OrthoDB" id="9800754at2"/>
<dbReference type="GO" id="GO:0016787">
    <property type="term" value="F:hydrolase activity"/>
    <property type="evidence" value="ECO:0007669"/>
    <property type="project" value="UniProtKB-KW"/>
</dbReference>